<dbReference type="SUPFAM" id="SSF49265">
    <property type="entry name" value="Fibronectin type III"/>
    <property type="match status" value="1"/>
</dbReference>
<sequence length="1418" mass="152510">MEGNLMTIPAEGRPTAIAWRLAALVTCLAMSVGGILLPSPAEEAQAEVAALIAVAGLTTNGRVNPLGIGGQDPVLGWASSSSRRGVTQLAYEVQVGSSAGASDVWSTRKVLSSRQVDVEYDGPQLTAGTRYHWRVRVWDDQGTVSDWSAPAWFETGLLSAGDWGNAEWVGMPAPSYEHWTDYTATTRFRLNSVAFGVFVRAQNISNTYMWQVNVSSGVPMLRPHLRVNGAYSLLGEVDLRPFGFTAAGLVAGEHTLSFRLAGDTIETTLDGQIVDTRAATNFSWGRVGIRTFGTESVTISSLTVTSADGTVLANPDFGSNPLSAGSFADRQVTVNQTTDAILKGPEEALPLLRKEFTTSAGKTLTSARLYASAHGIYELSINGDKVGDQFLAPGYTEYAKRIQSQTYDVTNLVKEGTNGLGGALGEGWWAGKIGLDGKGQYGTDLDLVARLRLTYADGSVQWVDTDSSWRWAPSPFVATDNQLGETYSAALEQSGWDGAGFDDSVWKPVTAQTSDTAKLSPQPDEPVRQTGLLDTVEITEPIPGVKIYDLGQNMVGVPRVTITGSAGETVRLRHAEVLNPDGTMYTANLREALSTDHYTFAETGTVTYQPTFTQHGFRYIEITGLALAPAGTDVKGVVLGSDLPRVGYLETSSSMLNQLHSNVTWGARGNFLSIPTDTPARDERLGWTGDISIFAPTANYLSDSRGFLSKWMTDVRDEQFAGGGVPSVVPSTNGAFGRSAVGWEDAIITVPHAVWNATGDAQIVRDNYAAMKRFFDYARASAGTDNLETGRLWFFTNDWLHLDDPTNQGVLGTAIWAQDVKMMSEMAAAIGRDAEAAEYANLYQAVRQSFTNAYVASDGTVLGNSQTGYALALGQQLITDPGRERKAGEKFVAKLAQTNYHLRTGFIGTPWLLPALTNIGRDDLAYTMLQHKDYPSWGYEIDKGATTIWERWNSIMPDGSFGPVDMNSFNHYAYGAVADWMHQNIGGIQIGEAGYRTSIIEPHVEGGLTSAKGTLQTVYGELSNTWRQTPDGLTMDVTVPVNTTAQVRIPSDHPFQVTESGKPLVVRNGIQALSYDDQESRTVVTVGSGTYSFKAAAISAPPTEPTVDHVDFGESVSESAHAVAGSSSSGTSFEAGLTRRYAHNQFPGSFYTARVKVPAGEPFLLRMRETWNTPGVKDYQVLVNDTLVKHVHMTRSAAGQTVTSYEILVDQPAALDIEGTVTVTFLYPTTNAAFAYYDPSIADLWVLDGPAPDTTAPAVVAETDPATPTGTNGWFRGAVALELAATDVAGNAAMETRSYTVLPWTLEGFYAPVDMGGVVNTVEGGSTVPVKFEVFAGATEKTSVDDVASIAAYRTACDSRAQTDAIETVVSTGTGLRFDATAGTFVYNWRTPRKAGSCYLLTVETDDGSTINALFRLQ</sequence>
<dbReference type="InterPro" id="IPR012341">
    <property type="entry name" value="6hp_glycosidase-like_sf"/>
</dbReference>
<comment type="caution">
    <text evidence="8">The sequence shown here is derived from an EMBL/GenBank/DDBJ whole genome shotgun (WGS) entry which is preliminary data.</text>
</comment>
<keyword evidence="3 8" id="KW-0378">Hydrolase</keyword>
<dbReference type="Pfam" id="PF05592">
    <property type="entry name" value="Bac_rhamnosid"/>
    <property type="match status" value="1"/>
</dbReference>
<dbReference type="Gene3D" id="1.50.10.10">
    <property type="match status" value="1"/>
</dbReference>
<dbReference type="InterPro" id="IPR008902">
    <property type="entry name" value="Rhamnosid_concanavalin"/>
</dbReference>
<organism evidence="8 9">
    <name type="scientific">Antribacter soli</name>
    <dbReference type="NCBI Taxonomy" id="2910976"/>
    <lineage>
        <taxon>Bacteria</taxon>
        <taxon>Bacillati</taxon>
        <taxon>Actinomycetota</taxon>
        <taxon>Actinomycetes</taxon>
        <taxon>Micrococcales</taxon>
        <taxon>Promicromonosporaceae</taxon>
        <taxon>Antribacter</taxon>
    </lineage>
</organism>
<dbReference type="SUPFAM" id="SSF48208">
    <property type="entry name" value="Six-hairpin glycosidases"/>
    <property type="match status" value="1"/>
</dbReference>
<keyword evidence="9" id="KW-1185">Reference proteome</keyword>
<evidence type="ECO:0000313" key="9">
    <source>
        <dbReference type="Proteomes" id="UP001165405"/>
    </source>
</evidence>
<dbReference type="NCBIfam" id="NF038114">
    <property type="entry name" value="rightmost"/>
    <property type="match status" value="1"/>
</dbReference>
<feature type="domain" description="Alpha-L-rhamnosidase six-hairpin glycosidase" evidence="6">
    <location>
        <begin position="645"/>
        <end position="985"/>
    </location>
</feature>
<evidence type="ECO:0000256" key="1">
    <source>
        <dbReference type="ARBA" id="ARBA00001445"/>
    </source>
</evidence>
<dbReference type="GO" id="GO:0030596">
    <property type="term" value="F:alpha-L-rhamnosidase activity"/>
    <property type="evidence" value="ECO:0007669"/>
    <property type="project" value="UniProtKB-EC"/>
</dbReference>
<dbReference type="Pfam" id="PF17390">
    <property type="entry name" value="Bac_rhamnosid_C"/>
    <property type="match status" value="1"/>
</dbReference>
<evidence type="ECO:0000313" key="8">
    <source>
        <dbReference type="EMBL" id="MCF4121697.1"/>
    </source>
</evidence>
<proteinExistence type="predicted"/>
<dbReference type="InterPro" id="IPR008928">
    <property type="entry name" value="6-hairpin_glycosidase_sf"/>
</dbReference>
<evidence type="ECO:0000259" key="5">
    <source>
        <dbReference type="Pfam" id="PF08531"/>
    </source>
</evidence>
<name>A0AA41U9K0_9MICO</name>
<reference evidence="8" key="1">
    <citation type="submission" date="2022-01" db="EMBL/GenBank/DDBJ databases">
        <title>Antribacter sp. nov., isolated from Guizhou of China.</title>
        <authorList>
            <person name="Chengliang C."/>
            <person name="Ya Z."/>
        </authorList>
    </citation>
    <scope>NUCLEOTIDE SEQUENCE</scope>
    <source>
        <strain evidence="8">KLBMP 9083</strain>
    </source>
</reference>
<dbReference type="Gene3D" id="2.60.120.560">
    <property type="entry name" value="Exo-inulinase, domain 1"/>
    <property type="match status" value="1"/>
</dbReference>
<feature type="domain" description="Bacterial alpha-L-rhamnosidase N-terminal" evidence="5">
    <location>
        <begin position="362"/>
        <end position="530"/>
    </location>
</feature>
<evidence type="ECO:0000256" key="2">
    <source>
        <dbReference type="ARBA" id="ARBA00012652"/>
    </source>
</evidence>
<dbReference type="InterPro" id="IPR016007">
    <property type="entry name" value="Alpha_rhamnosid"/>
</dbReference>
<dbReference type="InterPro" id="IPR013737">
    <property type="entry name" value="Bac_rhamnosid_N"/>
</dbReference>
<dbReference type="PANTHER" id="PTHR33307:SF6">
    <property type="entry name" value="ALPHA-RHAMNOSIDASE (EUROFUNG)-RELATED"/>
    <property type="match status" value="1"/>
</dbReference>
<dbReference type="Gene3D" id="2.60.420.10">
    <property type="entry name" value="Maltose phosphorylase, domain 3"/>
    <property type="match status" value="1"/>
</dbReference>
<dbReference type="InterPro" id="IPR013783">
    <property type="entry name" value="Ig-like_fold"/>
</dbReference>
<dbReference type="Gene3D" id="2.60.40.10">
    <property type="entry name" value="Immunoglobulins"/>
    <property type="match status" value="1"/>
</dbReference>
<dbReference type="Pfam" id="PF08531">
    <property type="entry name" value="Bac_rhamnosid_N"/>
    <property type="match status" value="1"/>
</dbReference>
<dbReference type="Pfam" id="PF25788">
    <property type="entry name" value="Ig_Rha78A_N"/>
    <property type="match status" value="1"/>
</dbReference>
<dbReference type="GO" id="GO:0005975">
    <property type="term" value="P:carbohydrate metabolic process"/>
    <property type="evidence" value="ECO:0007669"/>
    <property type="project" value="InterPro"/>
</dbReference>
<evidence type="ECO:0000259" key="4">
    <source>
        <dbReference type="Pfam" id="PF05592"/>
    </source>
</evidence>
<dbReference type="Pfam" id="PF17389">
    <property type="entry name" value="Bac_rhamnosid6H"/>
    <property type="match status" value="1"/>
</dbReference>
<dbReference type="EC" id="3.2.1.40" evidence="2"/>
<dbReference type="InterPro" id="IPR035396">
    <property type="entry name" value="Bac_rhamnosid6H"/>
</dbReference>
<feature type="domain" description="Alpha-L-rhamnosidase concanavalin-like" evidence="4">
    <location>
        <begin position="543"/>
        <end position="639"/>
    </location>
</feature>
<accession>A0AA41U9K0</accession>
<comment type="catalytic activity">
    <reaction evidence="1">
        <text>Hydrolysis of terminal non-reducing alpha-L-rhamnose residues in alpha-L-rhamnosides.</text>
        <dbReference type="EC" id="3.2.1.40"/>
    </reaction>
</comment>
<dbReference type="InterPro" id="IPR035398">
    <property type="entry name" value="Bac_rhamnosid_C"/>
</dbReference>
<dbReference type="InterPro" id="IPR036116">
    <property type="entry name" value="FN3_sf"/>
</dbReference>
<feature type="domain" description="Alpha-L-rhamnosidase C-terminal" evidence="7">
    <location>
        <begin position="987"/>
        <end position="1060"/>
    </location>
</feature>
<evidence type="ECO:0000256" key="3">
    <source>
        <dbReference type="ARBA" id="ARBA00022801"/>
    </source>
</evidence>
<protein>
    <recommendedName>
        <fullName evidence="2">alpha-L-rhamnosidase</fullName>
        <ecNumber evidence="2">3.2.1.40</ecNumber>
    </recommendedName>
</protein>
<dbReference type="Gene3D" id="2.60.120.260">
    <property type="entry name" value="Galactose-binding domain-like"/>
    <property type="match status" value="2"/>
</dbReference>
<dbReference type="EMBL" id="JAKGSG010000034">
    <property type="protein sequence ID" value="MCF4121697.1"/>
    <property type="molecule type" value="Genomic_DNA"/>
</dbReference>
<evidence type="ECO:0000259" key="6">
    <source>
        <dbReference type="Pfam" id="PF17389"/>
    </source>
</evidence>
<evidence type="ECO:0000259" key="7">
    <source>
        <dbReference type="Pfam" id="PF17390"/>
    </source>
</evidence>
<dbReference type="PANTHER" id="PTHR33307">
    <property type="entry name" value="ALPHA-RHAMNOSIDASE (EUROFUNG)"/>
    <property type="match status" value="1"/>
</dbReference>
<gene>
    <name evidence="8" type="ORF">L1785_11960</name>
</gene>
<dbReference type="Proteomes" id="UP001165405">
    <property type="component" value="Unassembled WGS sequence"/>
</dbReference>